<dbReference type="GO" id="GO:0004622">
    <property type="term" value="F:phosphatidylcholine lysophospholipase activity"/>
    <property type="evidence" value="ECO:0007669"/>
    <property type="project" value="TreeGrafter"/>
</dbReference>
<accession>A0A0C1U1L5</accession>
<dbReference type="RefSeq" id="WP_039643578.1">
    <property type="nucleotide sequence ID" value="NZ_JXBL01000001.1"/>
</dbReference>
<keyword evidence="3" id="KW-1185">Reference proteome</keyword>
<protein>
    <submittedName>
        <fullName evidence="2">Lipase</fullName>
    </submittedName>
</protein>
<dbReference type="AlphaFoldDB" id="A0A0C1U1L5"/>
<dbReference type="InterPro" id="IPR006158">
    <property type="entry name" value="Cobalamin-bd"/>
</dbReference>
<dbReference type="InterPro" id="IPR051532">
    <property type="entry name" value="Ester_Hydrolysis_Enzymes"/>
</dbReference>
<dbReference type="GO" id="GO:0031419">
    <property type="term" value="F:cobalamin binding"/>
    <property type="evidence" value="ECO:0007669"/>
    <property type="project" value="InterPro"/>
</dbReference>
<dbReference type="PROSITE" id="PS51332">
    <property type="entry name" value="B12_BINDING"/>
    <property type="match status" value="1"/>
</dbReference>
<organism evidence="2 3">
    <name type="scientific">Geobacter soli</name>
    <dbReference type="NCBI Taxonomy" id="1510391"/>
    <lineage>
        <taxon>Bacteria</taxon>
        <taxon>Pseudomonadati</taxon>
        <taxon>Thermodesulfobacteriota</taxon>
        <taxon>Desulfuromonadia</taxon>
        <taxon>Geobacterales</taxon>
        <taxon>Geobacteraceae</taxon>
        <taxon>Geobacter</taxon>
    </lineage>
</organism>
<feature type="domain" description="B12-binding" evidence="1">
    <location>
        <begin position="45"/>
        <end position="191"/>
    </location>
</feature>
<dbReference type="InterPro" id="IPR036514">
    <property type="entry name" value="SGNH_hydro_sf"/>
</dbReference>
<dbReference type="Proteomes" id="UP000031433">
    <property type="component" value="Unassembled WGS sequence"/>
</dbReference>
<proteinExistence type="predicted"/>
<gene>
    <name evidence="2" type="ORF">SE37_03205</name>
</gene>
<evidence type="ECO:0000259" key="1">
    <source>
        <dbReference type="PROSITE" id="PS51332"/>
    </source>
</evidence>
<dbReference type="Gene3D" id="3.40.50.1110">
    <property type="entry name" value="SGNH hydrolase"/>
    <property type="match status" value="1"/>
</dbReference>
<dbReference type="SUPFAM" id="SSF52266">
    <property type="entry name" value="SGNH hydrolase"/>
    <property type="match status" value="1"/>
</dbReference>
<dbReference type="CDD" id="cd01822">
    <property type="entry name" value="Lysophospholipase_L1_like"/>
    <property type="match status" value="1"/>
</dbReference>
<dbReference type="Pfam" id="PF13472">
    <property type="entry name" value="Lipase_GDSL_2"/>
    <property type="match status" value="1"/>
</dbReference>
<comment type="caution">
    <text evidence="2">The sequence shown here is derived from an EMBL/GenBank/DDBJ whole genome shotgun (WGS) entry which is preliminary data.</text>
</comment>
<dbReference type="PANTHER" id="PTHR30383:SF24">
    <property type="entry name" value="THIOESTERASE 1_PROTEASE 1_LYSOPHOSPHOLIPASE L1"/>
    <property type="match status" value="1"/>
</dbReference>
<dbReference type="PANTHER" id="PTHR30383">
    <property type="entry name" value="THIOESTERASE 1/PROTEASE 1/LYSOPHOSPHOLIPASE L1"/>
    <property type="match status" value="1"/>
</dbReference>
<reference evidence="2 3" key="1">
    <citation type="submission" date="2015-01" db="EMBL/GenBank/DDBJ databases">
        <title>Genome sequence of the anaerobic bacterium Geobacter soli GSS01, a dissimilatory Fe(III) reducer from soil.</title>
        <authorList>
            <person name="Yang G."/>
            <person name="Zhou S."/>
        </authorList>
    </citation>
    <scope>NUCLEOTIDE SEQUENCE [LARGE SCALE GENOMIC DNA]</scope>
    <source>
        <strain evidence="2 3">GSS01</strain>
    </source>
</reference>
<dbReference type="GO" id="GO:0046872">
    <property type="term" value="F:metal ion binding"/>
    <property type="evidence" value="ECO:0007669"/>
    <property type="project" value="InterPro"/>
</dbReference>
<dbReference type="EMBL" id="JXBL01000001">
    <property type="protein sequence ID" value="KIE41705.1"/>
    <property type="molecule type" value="Genomic_DNA"/>
</dbReference>
<evidence type="ECO:0000313" key="3">
    <source>
        <dbReference type="Proteomes" id="UP000031433"/>
    </source>
</evidence>
<dbReference type="PROSITE" id="PS51257">
    <property type="entry name" value="PROKAR_LIPOPROTEIN"/>
    <property type="match status" value="1"/>
</dbReference>
<name>A0A0C1U1L5_9BACT</name>
<dbReference type="InterPro" id="IPR013830">
    <property type="entry name" value="SGNH_hydro"/>
</dbReference>
<sequence>MNLRKGLITVIALTALAGCDRREAARPAAPAQQEARATAGTIVAVGDSLTAGYGLDEHDAYPAQLERLLREAGRPWRVVNAGISGETSSGALSRVNWVLTLKPDIVILVTGANDGLRGIDPKVTEKNLDEMVRTLKERNVTVVLGGMKMVANLGRDYTRAFAAVYPAVAKRHDLILIPFFLEGVAGRPDLNQADGIHPTAEGYRIVSDTVLPYAIKAIDQTPPLGG</sequence>
<evidence type="ECO:0000313" key="2">
    <source>
        <dbReference type="EMBL" id="KIE41705.1"/>
    </source>
</evidence>